<dbReference type="PANTHER" id="PTHR46696">
    <property type="entry name" value="P450, PUTATIVE (EUROFUNG)-RELATED"/>
    <property type="match status" value="1"/>
</dbReference>
<keyword evidence="4" id="KW-1185">Reference proteome</keyword>
<accession>A0ABV3RFK6</accession>
<dbReference type="PRINTS" id="PR00359">
    <property type="entry name" value="BP450"/>
</dbReference>
<keyword evidence="2" id="KW-0408">Iron</keyword>
<dbReference type="Gene3D" id="1.10.630.10">
    <property type="entry name" value="Cytochrome P450"/>
    <property type="match status" value="1"/>
</dbReference>
<keyword evidence="2" id="KW-0560">Oxidoreductase</keyword>
<keyword evidence="2" id="KW-0479">Metal-binding</keyword>
<dbReference type="RefSeq" id="WP_367774904.1">
    <property type="nucleotide sequence ID" value="NZ_JBFNXR010000052.1"/>
</dbReference>
<comment type="caution">
    <text evidence="3">The sequence shown here is derived from an EMBL/GenBank/DDBJ whole genome shotgun (WGS) entry which is preliminary data.</text>
</comment>
<comment type="similarity">
    <text evidence="1 2">Belongs to the cytochrome P450 family.</text>
</comment>
<dbReference type="EMBL" id="JBFNXR010000052">
    <property type="protein sequence ID" value="MEW9856454.1"/>
    <property type="molecule type" value="Genomic_DNA"/>
</dbReference>
<keyword evidence="2" id="KW-0349">Heme</keyword>
<name>A0ABV3RFK6_9SPHN</name>
<evidence type="ECO:0000256" key="1">
    <source>
        <dbReference type="ARBA" id="ARBA00010617"/>
    </source>
</evidence>
<dbReference type="Pfam" id="PF00067">
    <property type="entry name" value="p450"/>
    <property type="match status" value="1"/>
</dbReference>
<dbReference type="InterPro" id="IPR017972">
    <property type="entry name" value="Cyt_P450_CS"/>
</dbReference>
<reference evidence="3 4" key="1">
    <citation type="submission" date="2024-06" db="EMBL/GenBank/DDBJ databases">
        <title>Novosphingobium rhizovicinus M1R2S20.</title>
        <authorList>
            <person name="Sun J.-Q."/>
        </authorList>
    </citation>
    <scope>NUCLEOTIDE SEQUENCE [LARGE SCALE GENOMIC DNA]</scope>
    <source>
        <strain evidence="3 4">M1R2S20</strain>
    </source>
</reference>
<dbReference type="PROSITE" id="PS00086">
    <property type="entry name" value="CYTOCHROME_P450"/>
    <property type="match status" value="1"/>
</dbReference>
<dbReference type="Proteomes" id="UP001556118">
    <property type="component" value="Unassembled WGS sequence"/>
</dbReference>
<organism evidence="3 4">
    <name type="scientific">Novosphingobium rhizovicinum</name>
    <dbReference type="NCBI Taxonomy" id="3228928"/>
    <lineage>
        <taxon>Bacteria</taxon>
        <taxon>Pseudomonadati</taxon>
        <taxon>Pseudomonadota</taxon>
        <taxon>Alphaproteobacteria</taxon>
        <taxon>Sphingomonadales</taxon>
        <taxon>Sphingomonadaceae</taxon>
        <taxon>Novosphingobium</taxon>
    </lineage>
</organism>
<proteinExistence type="inferred from homology"/>
<dbReference type="InterPro" id="IPR002397">
    <property type="entry name" value="Cyt_P450_B"/>
</dbReference>
<dbReference type="PANTHER" id="PTHR46696:SF6">
    <property type="entry name" value="P450, PUTATIVE (EUROFUNG)-RELATED"/>
    <property type="match status" value="1"/>
</dbReference>
<dbReference type="InterPro" id="IPR001128">
    <property type="entry name" value="Cyt_P450"/>
</dbReference>
<keyword evidence="2" id="KW-0503">Monooxygenase</keyword>
<protein>
    <submittedName>
        <fullName evidence="3">Cytochrome P450</fullName>
    </submittedName>
</protein>
<dbReference type="InterPro" id="IPR036396">
    <property type="entry name" value="Cyt_P450_sf"/>
</dbReference>
<evidence type="ECO:0000313" key="4">
    <source>
        <dbReference type="Proteomes" id="UP001556118"/>
    </source>
</evidence>
<evidence type="ECO:0000313" key="3">
    <source>
        <dbReference type="EMBL" id="MEW9856454.1"/>
    </source>
</evidence>
<dbReference type="SUPFAM" id="SSF48264">
    <property type="entry name" value="Cytochrome P450"/>
    <property type="match status" value="1"/>
</dbReference>
<evidence type="ECO:0000256" key="2">
    <source>
        <dbReference type="RuleBase" id="RU000461"/>
    </source>
</evidence>
<sequence>MGSHEPNFYKDLEVVQDPRSYFTILRQRGPVTWEPHHNTLMVTGFEEAQEVLNDKEGIYSNAASVVGPIPGLPFKPEGSDIREQLDAHRAEMPWADHLVAFDGKKHTEYRALLGGLLTYKRLKQNEEYLYGLVDRLIDNFIGKGACDVNPEFAHATTVYAISDLMGIPMEHRPLLLEQIGAPPSQLEGDIGKIGPDPLEAMKPLFDGYLRDRQENDRGDLMSELVRTKFKDGSEPDFEILSGLARFLFGAGQDTTSRLIAMGILILADNPELQARLRAEPGRIKDFIEECLRYDAPVKVSYRLALQDTRVGGVDVPAGTILTVLLAAASNDPNKFENPETFDIDRPHVRDHMGFSRGVHGCLGAPLGRMESRIALEKLLERIPNFWISEKHHGPAGARQFRFEPTYSFRSLADLHIEFDPISRQ</sequence>
<gene>
    <name evidence="3" type="ORF">ABUH87_15045</name>
</gene>